<organism evidence="1 2">
    <name type="scientific">Heterorhabditis bacteriophora</name>
    <name type="common">Entomopathogenic nematode worm</name>
    <dbReference type="NCBI Taxonomy" id="37862"/>
    <lineage>
        <taxon>Eukaryota</taxon>
        <taxon>Metazoa</taxon>
        <taxon>Ecdysozoa</taxon>
        <taxon>Nematoda</taxon>
        <taxon>Chromadorea</taxon>
        <taxon>Rhabditida</taxon>
        <taxon>Rhabditina</taxon>
        <taxon>Rhabditomorpha</taxon>
        <taxon>Strongyloidea</taxon>
        <taxon>Heterorhabditidae</taxon>
        <taxon>Heterorhabditis</taxon>
    </lineage>
</organism>
<evidence type="ECO:0000313" key="2">
    <source>
        <dbReference type="WBParaSite" id="Hba_20144"/>
    </source>
</evidence>
<keyword evidence="1" id="KW-1185">Reference proteome</keyword>
<evidence type="ECO:0000313" key="1">
    <source>
        <dbReference type="Proteomes" id="UP000095283"/>
    </source>
</evidence>
<dbReference type="Proteomes" id="UP000095283">
    <property type="component" value="Unplaced"/>
</dbReference>
<accession>A0A1I7XQS2</accession>
<dbReference type="WBParaSite" id="Hba_20144">
    <property type="protein sequence ID" value="Hba_20144"/>
    <property type="gene ID" value="Hba_20144"/>
</dbReference>
<reference evidence="2" key="1">
    <citation type="submission" date="2016-11" db="UniProtKB">
        <authorList>
            <consortium name="WormBaseParasite"/>
        </authorList>
    </citation>
    <scope>IDENTIFICATION</scope>
</reference>
<sequence length="58" mass="7077">MVSLFRITDRRSIYYFLTLHSVLEMYKTCSFQFNRIYQIIGGSSVPPYFYEWLYTPAY</sequence>
<protein>
    <submittedName>
        <fullName evidence="2">Uncharacterized protein</fullName>
    </submittedName>
</protein>
<dbReference type="AlphaFoldDB" id="A0A1I7XQS2"/>
<name>A0A1I7XQS2_HETBA</name>
<proteinExistence type="predicted"/>